<accession>A0A6H1TZP0</accession>
<feature type="transmembrane region" description="Helical" evidence="1">
    <location>
        <begin position="392"/>
        <end position="416"/>
    </location>
</feature>
<keyword evidence="1" id="KW-0472">Membrane</keyword>
<feature type="transmembrane region" description="Helical" evidence="1">
    <location>
        <begin position="211"/>
        <end position="229"/>
    </location>
</feature>
<evidence type="ECO:0000313" key="2">
    <source>
        <dbReference type="EMBL" id="QIZ71617.1"/>
    </source>
</evidence>
<sequence>MYDTLLDRLGDLNPQLLRELKGRLQRRHLIAVGVLSGFVQLVLSSSLDWLDLFQTLCWIEALSLFILGSYLLNKDMAVEEERGTLTFLRMSPQSSRCFYWGKLLGVPILLYWAIALALPLQAVSVLVAGIPLTWWLSIDLLLALGCGFFYTLALLMPLNAKNPTNAIGTVALSAFLGVLYAALIMTAFDWLELRYFGSSLEWFGLPVGNNPYLALLATSLHLGLLNRGVGWVFDRRFRNSAPQFHWTQRRACWVQAAFQIWLLGLGWSDLKASTLSPSEFADTLMGLGFITCCAILFFSNVSIGHPANSVKPRLESPWWRSPWWRSPWWRSVWIQLGIAGIVWLPWLVLYPLAPPLKLQALAGIFVYVNVLLTVLVCYWLSVFLSKAPLRGLGAIAIVALLLSIPTLFFSSVFQLSLWNMATWDLPTFNGAIAIFVGQLLQFSLTLVACCQLPKFVQFNEIAPSSLNRKPGD</sequence>
<feature type="transmembrane region" description="Helical" evidence="1">
    <location>
        <begin position="428"/>
        <end position="449"/>
    </location>
</feature>
<reference evidence="2 3" key="1">
    <citation type="submission" date="2020-04" db="EMBL/GenBank/DDBJ databases">
        <authorList>
            <person name="Basu S."/>
            <person name="Maruthanayagam V."/>
            <person name="Chakraborty S."/>
            <person name="Pramanik A."/>
            <person name="Mukherjee J."/>
            <person name="Brink B."/>
        </authorList>
    </citation>
    <scope>NUCLEOTIDE SEQUENCE [LARGE SCALE GENOMIC DNA]</scope>
    <source>
        <strain evidence="2 3">AP17</strain>
    </source>
</reference>
<feature type="transmembrane region" description="Helical" evidence="1">
    <location>
        <begin position="99"/>
        <end position="120"/>
    </location>
</feature>
<keyword evidence="1" id="KW-1133">Transmembrane helix</keyword>
<feature type="transmembrane region" description="Helical" evidence="1">
    <location>
        <begin position="28"/>
        <end position="47"/>
    </location>
</feature>
<dbReference type="Proteomes" id="UP000500857">
    <property type="component" value="Chromosome"/>
</dbReference>
<dbReference type="KEGG" id="oxy:HCG48_14325"/>
<keyword evidence="1" id="KW-0812">Transmembrane</keyword>
<evidence type="ECO:0000256" key="1">
    <source>
        <dbReference type="SAM" id="Phobius"/>
    </source>
</evidence>
<feature type="transmembrane region" description="Helical" evidence="1">
    <location>
        <begin position="360"/>
        <end position="380"/>
    </location>
</feature>
<proteinExistence type="predicted"/>
<name>A0A6H1TZP0_9CYAN</name>
<dbReference type="RefSeq" id="WP_168569769.1">
    <property type="nucleotide sequence ID" value="NZ_CP051167.1"/>
</dbReference>
<feature type="transmembrane region" description="Helical" evidence="1">
    <location>
        <begin position="287"/>
        <end position="307"/>
    </location>
</feature>
<feature type="transmembrane region" description="Helical" evidence="1">
    <location>
        <begin position="328"/>
        <end position="348"/>
    </location>
</feature>
<feature type="transmembrane region" description="Helical" evidence="1">
    <location>
        <begin position="167"/>
        <end position="191"/>
    </location>
</feature>
<dbReference type="EMBL" id="CP051167">
    <property type="protein sequence ID" value="QIZ71617.1"/>
    <property type="molecule type" value="Genomic_DNA"/>
</dbReference>
<feature type="transmembrane region" description="Helical" evidence="1">
    <location>
        <begin position="132"/>
        <end position="155"/>
    </location>
</feature>
<feature type="transmembrane region" description="Helical" evidence="1">
    <location>
        <begin position="250"/>
        <end position="267"/>
    </location>
</feature>
<protein>
    <submittedName>
        <fullName evidence="2">Uncharacterized protein</fullName>
    </submittedName>
</protein>
<feature type="transmembrane region" description="Helical" evidence="1">
    <location>
        <begin position="53"/>
        <end position="72"/>
    </location>
</feature>
<evidence type="ECO:0000313" key="3">
    <source>
        <dbReference type="Proteomes" id="UP000500857"/>
    </source>
</evidence>
<organism evidence="2 3">
    <name type="scientific">Oxynema aestuarii AP17</name>
    <dbReference type="NCBI Taxonomy" id="2064643"/>
    <lineage>
        <taxon>Bacteria</taxon>
        <taxon>Bacillati</taxon>
        <taxon>Cyanobacteriota</taxon>
        <taxon>Cyanophyceae</taxon>
        <taxon>Oscillatoriophycideae</taxon>
        <taxon>Oscillatoriales</taxon>
        <taxon>Oscillatoriaceae</taxon>
        <taxon>Oxynema</taxon>
        <taxon>Oxynema aestuarii</taxon>
    </lineage>
</organism>
<keyword evidence="3" id="KW-1185">Reference proteome</keyword>
<gene>
    <name evidence="2" type="ORF">HCG48_14325</name>
</gene>
<dbReference type="AlphaFoldDB" id="A0A6H1TZP0"/>